<comment type="caution">
    <text evidence="1">The sequence shown here is derived from an EMBL/GenBank/DDBJ whole genome shotgun (WGS) entry which is preliminary data.</text>
</comment>
<evidence type="ECO:0000313" key="1">
    <source>
        <dbReference type="EMBL" id="CAI6355082.1"/>
    </source>
</evidence>
<organism evidence="1 2">
    <name type="scientific">Macrosiphum euphorbiae</name>
    <name type="common">potato aphid</name>
    <dbReference type="NCBI Taxonomy" id="13131"/>
    <lineage>
        <taxon>Eukaryota</taxon>
        <taxon>Metazoa</taxon>
        <taxon>Ecdysozoa</taxon>
        <taxon>Arthropoda</taxon>
        <taxon>Hexapoda</taxon>
        <taxon>Insecta</taxon>
        <taxon>Pterygota</taxon>
        <taxon>Neoptera</taxon>
        <taxon>Paraneoptera</taxon>
        <taxon>Hemiptera</taxon>
        <taxon>Sternorrhyncha</taxon>
        <taxon>Aphidomorpha</taxon>
        <taxon>Aphidoidea</taxon>
        <taxon>Aphididae</taxon>
        <taxon>Macrosiphini</taxon>
        <taxon>Macrosiphum</taxon>
    </lineage>
</organism>
<dbReference type="EMBL" id="CARXXK010000002">
    <property type="protein sequence ID" value="CAI6355082.1"/>
    <property type="molecule type" value="Genomic_DNA"/>
</dbReference>
<proteinExistence type="predicted"/>
<name>A0AAV0WHC7_9HEMI</name>
<protein>
    <submittedName>
        <fullName evidence="1">Uncharacterized protein</fullName>
    </submittedName>
</protein>
<sequence>MNSRTRKILNMAKLQTPVLNHNIIVQSELSSSSCNLVYATLSPVPPSLPDSNAVFTQIMEQKSGPIFAANEFTSDECRDTTEWLPPNNYKSIISSSISDDLHKPSCSRIIPNEQIMEQKSGPIFPDNEFTSDESRDTTEWLPPNNDKSIISSSISDDLHKPSCSRIIPNETDFSMNNTVSDRIIFENNNRMDPFRQINESNINSELEEALEVGTGGLRLPRKTNIRELNKIEKAKGIGKKVQVNPCANKRCQNKCKNKFSEEDRQEIFTEFWTSCDPVRQKIIY</sequence>
<dbReference type="AlphaFoldDB" id="A0AAV0WHC7"/>
<accession>A0AAV0WHC7</accession>
<dbReference type="Proteomes" id="UP001160148">
    <property type="component" value="Unassembled WGS sequence"/>
</dbReference>
<reference evidence="1 2" key="1">
    <citation type="submission" date="2023-01" db="EMBL/GenBank/DDBJ databases">
        <authorList>
            <person name="Whitehead M."/>
        </authorList>
    </citation>
    <scope>NUCLEOTIDE SEQUENCE [LARGE SCALE GENOMIC DNA]</scope>
</reference>
<gene>
    <name evidence="1" type="ORF">MEUPH1_LOCUS10977</name>
</gene>
<evidence type="ECO:0000313" key="2">
    <source>
        <dbReference type="Proteomes" id="UP001160148"/>
    </source>
</evidence>
<keyword evidence="2" id="KW-1185">Reference proteome</keyword>